<dbReference type="FunFam" id="3.40.50.720:FF:000053">
    <property type="entry name" value="Quinone oxidoreductase 1"/>
    <property type="match status" value="1"/>
</dbReference>
<name>A0A9P7VE88_9ASCO</name>
<dbReference type="OrthoDB" id="48317at2759"/>
<dbReference type="Gene3D" id="3.40.50.720">
    <property type="entry name" value="NAD(P)-binding Rossmann-like Domain"/>
    <property type="match status" value="1"/>
</dbReference>
<dbReference type="InterPro" id="IPR047618">
    <property type="entry name" value="QOR-like"/>
</dbReference>
<dbReference type="InterPro" id="IPR013154">
    <property type="entry name" value="ADH-like_N"/>
</dbReference>
<evidence type="ECO:0000256" key="3">
    <source>
        <dbReference type="ARBA" id="ARBA00043088"/>
    </source>
</evidence>
<dbReference type="InterPro" id="IPR036291">
    <property type="entry name" value="NAD(P)-bd_dom_sf"/>
</dbReference>
<dbReference type="InterPro" id="IPR011032">
    <property type="entry name" value="GroES-like_sf"/>
</dbReference>
<dbReference type="SMART" id="SM00829">
    <property type="entry name" value="PKS_ER"/>
    <property type="match status" value="1"/>
</dbReference>
<evidence type="ECO:0000256" key="2">
    <source>
        <dbReference type="ARBA" id="ARBA00023002"/>
    </source>
</evidence>
<dbReference type="Pfam" id="PF00107">
    <property type="entry name" value="ADH_zinc_N"/>
    <property type="match status" value="1"/>
</dbReference>
<dbReference type="PANTHER" id="PTHR48106">
    <property type="entry name" value="QUINONE OXIDOREDUCTASE PIG3-RELATED"/>
    <property type="match status" value="1"/>
</dbReference>
<dbReference type="Proteomes" id="UP000790833">
    <property type="component" value="Unassembled WGS sequence"/>
</dbReference>
<dbReference type="GO" id="GO:0003960">
    <property type="term" value="F:quinone reductase (NADPH) activity"/>
    <property type="evidence" value="ECO:0007669"/>
    <property type="project" value="InterPro"/>
</dbReference>
<dbReference type="AlphaFoldDB" id="A0A9P7VE88"/>
<dbReference type="GO" id="GO:0035925">
    <property type="term" value="F:mRNA 3'-UTR AU-rich region binding"/>
    <property type="evidence" value="ECO:0007669"/>
    <property type="project" value="TreeGrafter"/>
</dbReference>
<evidence type="ECO:0000256" key="4">
    <source>
        <dbReference type="ARBA" id="ARBA00070796"/>
    </source>
</evidence>
<organism evidence="6 7">
    <name type="scientific">Scheffersomyces spartinae</name>
    <dbReference type="NCBI Taxonomy" id="45513"/>
    <lineage>
        <taxon>Eukaryota</taxon>
        <taxon>Fungi</taxon>
        <taxon>Dikarya</taxon>
        <taxon>Ascomycota</taxon>
        <taxon>Saccharomycotina</taxon>
        <taxon>Pichiomycetes</taxon>
        <taxon>Debaryomycetaceae</taxon>
        <taxon>Scheffersomyces</taxon>
    </lineage>
</organism>
<proteinExistence type="predicted"/>
<keyword evidence="1" id="KW-0521">NADP</keyword>
<accession>A0A9P7VE88</accession>
<dbReference type="PANTHER" id="PTHR48106:SF13">
    <property type="entry name" value="QUINONE OXIDOREDUCTASE-RELATED"/>
    <property type="match status" value="1"/>
</dbReference>
<dbReference type="GO" id="GO:0008270">
    <property type="term" value="F:zinc ion binding"/>
    <property type="evidence" value="ECO:0007669"/>
    <property type="project" value="InterPro"/>
</dbReference>
<dbReference type="SUPFAM" id="SSF50129">
    <property type="entry name" value="GroES-like"/>
    <property type="match status" value="1"/>
</dbReference>
<dbReference type="GeneID" id="66115426"/>
<protein>
    <recommendedName>
        <fullName evidence="4">Probable quinone oxidoreductase</fullName>
    </recommendedName>
    <alternativeName>
        <fullName evidence="3">NADPH:quinone reductase</fullName>
    </alternativeName>
</protein>
<keyword evidence="2" id="KW-0560">Oxidoreductase</keyword>
<evidence type="ECO:0000256" key="1">
    <source>
        <dbReference type="ARBA" id="ARBA00022857"/>
    </source>
</evidence>
<dbReference type="GO" id="GO:0070402">
    <property type="term" value="F:NADPH binding"/>
    <property type="evidence" value="ECO:0007669"/>
    <property type="project" value="TreeGrafter"/>
</dbReference>
<dbReference type="InterPro" id="IPR013149">
    <property type="entry name" value="ADH-like_C"/>
</dbReference>
<feature type="domain" description="Enoyl reductase (ER)" evidence="5">
    <location>
        <begin position="18"/>
        <end position="330"/>
    </location>
</feature>
<dbReference type="EMBL" id="JAHMUF010000002">
    <property type="protein sequence ID" value="KAG7195671.1"/>
    <property type="molecule type" value="Genomic_DNA"/>
</dbReference>
<dbReference type="CDD" id="cd05286">
    <property type="entry name" value="QOR2"/>
    <property type="match status" value="1"/>
</dbReference>
<dbReference type="InterPro" id="IPR020843">
    <property type="entry name" value="ER"/>
</dbReference>
<dbReference type="InterPro" id="IPR002364">
    <property type="entry name" value="Quin_OxRdtase/zeta-crystal_CS"/>
</dbReference>
<gene>
    <name evidence="6" type="primary">ZTA1</name>
    <name evidence="6" type="ORF">KQ657_002052</name>
</gene>
<evidence type="ECO:0000313" key="7">
    <source>
        <dbReference type="Proteomes" id="UP000790833"/>
    </source>
</evidence>
<dbReference type="Pfam" id="PF08240">
    <property type="entry name" value="ADH_N"/>
    <property type="match status" value="1"/>
</dbReference>
<keyword evidence="7" id="KW-1185">Reference proteome</keyword>
<dbReference type="GO" id="GO:0005829">
    <property type="term" value="C:cytosol"/>
    <property type="evidence" value="ECO:0007669"/>
    <property type="project" value="TreeGrafter"/>
</dbReference>
<comment type="caution">
    <text evidence="6">The sequence shown here is derived from an EMBL/GenBank/DDBJ whole genome shotgun (WGS) entry which is preliminary data.</text>
</comment>
<dbReference type="PROSITE" id="PS01162">
    <property type="entry name" value="QOR_ZETA_CRYSTAL"/>
    <property type="match status" value="1"/>
</dbReference>
<dbReference type="SUPFAM" id="SSF51735">
    <property type="entry name" value="NAD(P)-binding Rossmann-fold domains"/>
    <property type="match status" value="1"/>
</dbReference>
<evidence type="ECO:0000313" key="6">
    <source>
        <dbReference type="EMBL" id="KAG7195671.1"/>
    </source>
</evidence>
<dbReference type="Gene3D" id="3.90.180.10">
    <property type="entry name" value="Medium-chain alcohol dehydrogenases, catalytic domain"/>
    <property type="match status" value="1"/>
</dbReference>
<dbReference type="RefSeq" id="XP_043051216.1">
    <property type="nucleotide sequence ID" value="XM_043192828.1"/>
</dbReference>
<reference evidence="6" key="1">
    <citation type="submission" date="2021-03" db="EMBL/GenBank/DDBJ databases">
        <authorList>
            <person name="Palmer J.M."/>
        </authorList>
    </citation>
    <scope>NUCLEOTIDE SEQUENCE</scope>
    <source>
        <strain evidence="6">ARV_011</strain>
    </source>
</reference>
<evidence type="ECO:0000259" key="5">
    <source>
        <dbReference type="SMART" id="SM00829"/>
    </source>
</evidence>
<sequence>MTLPKTQQVVYLDGTSEGYDTIKPVFDFPVPTIDGPTEMIIKNRYAGVNYIESYFRKGIYPIEKFPYVMGREALGEVVAVGKDVTKYKVGDFVAYVNPNTFAQFNKITEDKVQVYKLKDGSHLKEYGAAIMQSLTALTFITEAYNVKKDDIVLVWAAAGGVGKILVQLIKSRGAKVIALASSKEKQKEVLALGADYVINSKDSDITEQVLKITNGEGVHASFDSVGKTSFETSLKSLRRKGTFVSFGNSSGPVEPFPVTILSPKNIKFVRPQVFAYISTDEEWNFYASQVAELLDNKKLVIDIYKVYPLEKYAEAAADLESRKTSGKLLLDIPQ</sequence>